<dbReference type="WBParaSite" id="JU765_v2.g3627.t1">
    <property type="protein sequence ID" value="JU765_v2.g3627.t1"/>
    <property type="gene ID" value="JU765_v2.g3627"/>
</dbReference>
<accession>A0AC34R5J1</accession>
<dbReference type="Proteomes" id="UP000887576">
    <property type="component" value="Unplaced"/>
</dbReference>
<evidence type="ECO:0000313" key="1">
    <source>
        <dbReference type="Proteomes" id="UP000887576"/>
    </source>
</evidence>
<organism evidence="1 2">
    <name type="scientific">Panagrolaimus sp. JU765</name>
    <dbReference type="NCBI Taxonomy" id="591449"/>
    <lineage>
        <taxon>Eukaryota</taxon>
        <taxon>Metazoa</taxon>
        <taxon>Ecdysozoa</taxon>
        <taxon>Nematoda</taxon>
        <taxon>Chromadorea</taxon>
        <taxon>Rhabditida</taxon>
        <taxon>Tylenchina</taxon>
        <taxon>Panagrolaimomorpha</taxon>
        <taxon>Panagrolaimoidea</taxon>
        <taxon>Panagrolaimidae</taxon>
        <taxon>Panagrolaimus</taxon>
    </lineage>
</organism>
<evidence type="ECO:0000313" key="2">
    <source>
        <dbReference type="WBParaSite" id="JU765_v2.g3627.t1"/>
    </source>
</evidence>
<sequence length="429" mass="46987">MLMKAKNGRFFQVGISSFIQKTSLKFDEYPGVFTKVPTYCKWIETITKNEAKCEKFKPMKLLNVDGPFLSTKTPDILIVPEKKDPIADFREVLTPVKISVNIPVAPEDEEDFLFEKMKEKKNGTETGLDGLNKVESKGEIEVTKLKNVEVSDGSSLNTTSEVLQASQTTFETVEGVESSTILGVKPIVLDLNAGEEGSIRNNDSRTPTVPHKFQSTVPTSTLATNKIIDNTTFSAVESTVSHSTPVEIVENSGFFTENIVDASTIPTTFTTIQSNPSTDSTTSETGFSGNVDEPKSENKKAVDDLAAFPPNSTVNDQFSSKPPTTATSETTTISERVISGLNGTEFVGNAIDDPAKSFKPIRDKFQSTKKPSDEKVINLEVSDATEATQNMIKSGEIVSEIKKVVIPKIKANLKQKHLKLKINLDIQFD</sequence>
<name>A0AC34R5J1_9BILA</name>
<proteinExistence type="predicted"/>
<protein>
    <submittedName>
        <fullName evidence="2">Peptidase S1 domain-containing protein</fullName>
    </submittedName>
</protein>
<reference evidence="2" key="1">
    <citation type="submission" date="2022-11" db="UniProtKB">
        <authorList>
            <consortium name="WormBaseParasite"/>
        </authorList>
    </citation>
    <scope>IDENTIFICATION</scope>
</reference>